<reference evidence="4" key="1">
    <citation type="submission" date="2012-09" db="EMBL/GenBank/DDBJ databases">
        <authorList>
            <person name="Weinstock G."/>
            <person name="Sodergren E."/>
            <person name="Clifton S."/>
            <person name="Fulton L."/>
            <person name="Fulton B."/>
            <person name="Courtney L."/>
            <person name="Fronick C."/>
            <person name="Harrison M."/>
            <person name="Strong C."/>
            <person name="Farmer C."/>
            <person name="Delehaunty K."/>
            <person name="Markovic C."/>
            <person name="Hall O."/>
            <person name="Minx P."/>
            <person name="Tomlinson C."/>
            <person name="Mitreva M."/>
            <person name="Nelson J."/>
            <person name="Hou S."/>
            <person name="Wollam A."/>
            <person name="Pepin K.H."/>
            <person name="Johnson M."/>
            <person name="Bhonagiri V."/>
            <person name="Nash W.E."/>
            <person name="Suruliraj S."/>
            <person name="Warren W."/>
            <person name="Chinwalla A."/>
            <person name="Mardis E.R."/>
            <person name="Wilson R.K."/>
        </authorList>
    </citation>
    <scope>NUCLEOTIDE SEQUENCE [LARGE SCALE GENOMIC DNA]</scope>
    <source>
        <strain evidence="4">OS1</strain>
    </source>
</reference>
<sequence length="354" mass="40021">MKRESLKVIQMLPEFHEGGVERHVLWLSDALAKQGHEVMVVSKGGKLEKFLDEGVKVWHLPLHAKNPLTALWCALLLARRARKEGWQIIHAHSRVPFWIAWWASSFSGVPWVATLHATFRHSRALAPLKKACACIAVSQTVKDHLAPYLSDKAFVIYNGLLSTDVRWQGSLGDDPFKFTFVGRLSPKKGLQVALRALADVEGRWLLDVVGDGPMRAELEDFVEKLRLSQRVKFWGFREDADEWIARCSCLLFPSFEEGMSMTLIRAIDMGVPILASDIPSVRELCLNPEALLKPKDKASWKKGIEDILRERKALQLFDRDKIGTIDDMAKSVVSVYQLCINETGKGKRQNADRS</sequence>
<accession>A0A0T5XC17</accession>
<dbReference type="Proteomes" id="UP000005273">
    <property type="component" value="Unassembled WGS sequence"/>
</dbReference>
<dbReference type="Pfam" id="PF00534">
    <property type="entry name" value="Glycos_transf_1"/>
    <property type="match status" value="1"/>
</dbReference>
<dbReference type="EMBL" id="ACJX03000001">
    <property type="protein sequence ID" value="KRT35899.1"/>
    <property type="molecule type" value="Genomic_DNA"/>
</dbReference>
<proteinExistence type="predicted"/>
<feature type="domain" description="Glycosyl transferase family 1" evidence="1">
    <location>
        <begin position="166"/>
        <end position="314"/>
    </location>
</feature>
<dbReference type="Gene3D" id="3.40.50.2000">
    <property type="entry name" value="Glycogen Phosphorylase B"/>
    <property type="match status" value="2"/>
</dbReference>
<dbReference type="InterPro" id="IPR028098">
    <property type="entry name" value="Glyco_trans_4-like_N"/>
</dbReference>
<dbReference type="PANTHER" id="PTHR12526">
    <property type="entry name" value="GLYCOSYLTRANSFERASE"/>
    <property type="match status" value="1"/>
</dbReference>
<evidence type="ECO:0000313" key="4">
    <source>
        <dbReference type="Proteomes" id="UP000005273"/>
    </source>
</evidence>
<dbReference type="GO" id="GO:0016757">
    <property type="term" value="F:glycosyltransferase activity"/>
    <property type="evidence" value="ECO:0007669"/>
    <property type="project" value="InterPro"/>
</dbReference>
<dbReference type="SUPFAM" id="SSF53756">
    <property type="entry name" value="UDP-Glycosyltransferase/glycogen phosphorylase"/>
    <property type="match status" value="1"/>
</dbReference>
<keyword evidence="3" id="KW-0808">Transferase</keyword>
<keyword evidence="4" id="KW-1185">Reference proteome</keyword>
<dbReference type="AlphaFoldDB" id="A0A0T5XC17"/>
<evidence type="ECO:0000313" key="3">
    <source>
        <dbReference type="EMBL" id="KRT35899.1"/>
    </source>
</evidence>
<gene>
    <name evidence="3" type="ORF">HMPREF1705_03158</name>
</gene>
<organism evidence="3 4">
    <name type="scientific">Acetomicrobium hydrogeniformans ATCC BAA-1850</name>
    <dbReference type="NCBI Taxonomy" id="592015"/>
    <lineage>
        <taxon>Bacteria</taxon>
        <taxon>Thermotogati</taxon>
        <taxon>Synergistota</taxon>
        <taxon>Synergistia</taxon>
        <taxon>Synergistales</taxon>
        <taxon>Acetomicrobiaceae</taxon>
        <taxon>Acetomicrobium</taxon>
    </lineage>
</organism>
<name>A0A0T5XC17_9BACT</name>
<dbReference type="PANTHER" id="PTHR12526:SF636">
    <property type="entry name" value="BLL3647 PROTEIN"/>
    <property type="match status" value="1"/>
</dbReference>
<dbReference type="Pfam" id="PF13439">
    <property type="entry name" value="Glyco_transf_4"/>
    <property type="match status" value="1"/>
</dbReference>
<dbReference type="InterPro" id="IPR001296">
    <property type="entry name" value="Glyco_trans_1"/>
</dbReference>
<dbReference type="STRING" id="592015.HMPREF1705_03158"/>
<dbReference type="OrthoDB" id="9814612at2"/>
<feature type="domain" description="Glycosyltransferase subfamily 4-like N-terminal" evidence="2">
    <location>
        <begin position="18"/>
        <end position="159"/>
    </location>
</feature>
<evidence type="ECO:0000259" key="1">
    <source>
        <dbReference type="Pfam" id="PF00534"/>
    </source>
</evidence>
<evidence type="ECO:0000259" key="2">
    <source>
        <dbReference type="Pfam" id="PF13439"/>
    </source>
</evidence>
<protein>
    <submittedName>
        <fullName evidence="3">Glycosyltransferase, group 1 family protein</fullName>
    </submittedName>
</protein>
<comment type="caution">
    <text evidence="3">The sequence shown here is derived from an EMBL/GenBank/DDBJ whole genome shotgun (WGS) entry which is preliminary data.</text>
</comment>
<dbReference type="eggNOG" id="COG0438">
    <property type="taxonomic scope" value="Bacteria"/>
</dbReference>
<dbReference type="CDD" id="cd03819">
    <property type="entry name" value="GT4_WavL-like"/>
    <property type="match status" value="1"/>
</dbReference>